<dbReference type="PANTHER" id="PTHR14239">
    <property type="entry name" value="DUDULIN-RELATED"/>
    <property type="match status" value="1"/>
</dbReference>
<dbReference type="RefSeq" id="WP_037598022.1">
    <property type="nucleotide sequence ID" value="NZ_JBHEZZ010000037.1"/>
</dbReference>
<sequence>MRIGILGTGVMASALAEGWTRRGHHVLVGGRSQERARAIAARLGDAVEAVDPAQVGKQSDVVVIAVAWEGIDQVLDLAGAGQGSLAGLAVIDCTNAVDYADGLLKLPSGSAVEHIAERAVGSKVVKALHLFAGASWLAPTPTGQPKRTVAMCGDDEAALAIAAELVRDLGGVPAVIGGLEHARQLEDVAGFVMRLVAAGHNPVTALPSVDRSQD</sequence>
<dbReference type="EMBL" id="JBHEZZ010000037">
    <property type="protein sequence ID" value="MFC1406999.1"/>
    <property type="molecule type" value="Genomic_DNA"/>
</dbReference>
<dbReference type="SUPFAM" id="SSF51735">
    <property type="entry name" value="NAD(P)-binding Rossmann-fold domains"/>
    <property type="match status" value="1"/>
</dbReference>
<gene>
    <name evidence="3" type="ORF">ACEZDJ_37525</name>
</gene>
<accession>A0ABV6UZW4</accession>
<evidence type="ECO:0000256" key="1">
    <source>
        <dbReference type="ARBA" id="ARBA00023002"/>
    </source>
</evidence>
<dbReference type="Pfam" id="PF03807">
    <property type="entry name" value="F420_oxidored"/>
    <property type="match status" value="1"/>
</dbReference>
<dbReference type="InterPro" id="IPR036291">
    <property type="entry name" value="NAD(P)-bd_dom_sf"/>
</dbReference>
<keyword evidence="4" id="KW-1185">Reference proteome</keyword>
<dbReference type="InterPro" id="IPR051267">
    <property type="entry name" value="STEAP_metalloreductase"/>
</dbReference>
<proteinExistence type="predicted"/>
<feature type="domain" description="Pyrroline-5-carboxylate reductase catalytic N-terminal" evidence="2">
    <location>
        <begin position="2"/>
        <end position="95"/>
    </location>
</feature>
<protein>
    <submittedName>
        <fullName evidence="3">NADPH-dependent F420 reductase</fullName>
    </submittedName>
</protein>
<name>A0ABV6UZW4_9ACTN</name>
<organism evidence="3 4">
    <name type="scientific">Streptacidiphilus cavernicola</name>
    <dbReference type="NCBI Taxonomy" id="3342716"/>
    <lineage>
        <taxon>Bacteria</taxon>
        <taxon>Bacillati</taxon>
        <taxon>Actinomycetota</taxon>
        <taxon>Actinomycetes</taxon>
        <taxon>Kitasatosporales</taxon>
        <taxon>Streptomycetaceae</taxon>
        <taxon>Streptacidiphilus</taxon>
    </lineage>
</organism>
<keyword evidence="1" id="KW-0560">Oxidoreductase</keyword>
<dbReference type="InterPro" id="IPR028939">
    <property type="entry name" value="P5C_Rdtase_cat_N"/>
</dbReference>
<evidence type="ECO:0000313" key="3">
    <source>
        <dbReference type="EMBL" id="MFC1406999.1"/>
    </source>
</evidence>
<reference evidence="3 4" key="1">
    <citation type="submission" date="2024-09" db="EMBL/GenBank/DDBJ databases">
        <authorList>
            <person name="Lee S.D."/>
        </authorList>
    </citation>
    <scope>NUCLEOTIDE SEQUENCE [LARGE SCALE GENOMIC DNA]</scope>
    <source>
        <strain evidence="3 4">N1-5</strain>
    </source>
</reference>
<evidence type="ECO:0000259" key="2">
    <source>
        <dbReference type="Pfam" id="PF03807"/>
    </source>
</evidence>
<dbReference type="Proteomes" id="UP001592528">
    <property type="component" value="Unassembled WGS sequence"/>
</dbReference>
<dbReference type="Gene3D" id="3.40.50.720">
    <property type="entry name" value="NAD(P)-binding Rossmann-like Domain"/>
    <property type="match status" value="1"/>
</dbReference>
<evidence type="ECO:0000313" key="4">
    <source>
        <dbReference type="Proteomes" id="UP001592528"/>
    </source>
</evidence>
<comment type="caution">
    <text evidence="3">The sequence shown here is derived from an EMBL/GenBank/DDBJ whole genome shotgun (WGS) entry which is preliminary data.</text>
</comment>